<dbReference type="RefSeq" id="WP_203904311.1">
    <property type="nucleotide sequence ID" value="NZ_BOPF01000040.1"/>
</dbReference>
<comment type="subcellular location">
    <subcellularLocation>
        <location evidence="3">Membrane</location>
    </subcellularLocation>
</comment>
<evidence type="ECO:0000313" key="14">
    <source>
        <dbReference type="EMBL" id="GIJ50893.1"/>
    </source>
</evidence>
<dbReference type="Proteomes" id="UP000619260">
    <property type="component" value="Unassembled WGS sequence"/>
</dbReference>
<name>A0A8J4DV83_9ACTN</name>
<keyword evidence="7" id="KW-0812">Transmembrane</keyword>
<keyword evidence="11" id="KW-0472">Membrane</keyword>
<proteinExistence type="inferred from homology"/>
<dbReference type="InterPro" id="IPR012400">
    <property type="entry name" value="Long_Oxdase"/>
</dbReference>
<comment type="similarity">
    <text evidence="4">Belongs to the GMC oxidoreductase family.</text>
</comment>
<comment type="function">
    <text evidence="2">Long-chain fatty alcohol oxidase involved in the omega-oxidation pathway of lipid degradation.</text>
</comment>
<evidence type="ECO:0000256" key="7">
    <source>
        <dbReference type="ARBA" id="ARBA00022692"/>
    </source>
</evidence>
<evidence type="ECO:0000256" key="2">
    <source>
        <dbReference type="ARBA" id="ARBA00003842"/>
    </source>
</evidence>
<organism evidence="14 15">
    <name type="scientific">Virgisporangium aliadipatigenens</name>
    <dbReference type="NCBI Taxonomy" id="741659"/>
    <lineage>
        <taxon>Bacteria</taxon>
        <taxon>Bacillati</taxon>
        <taxon>Actinomycetota</taxon>
        <taxon>Actinomycetes</taxon>
        <taxon>Micromonosporales</taxon>
        <taxon>Micromonosporaceae</taxon>
        <taxon>Virgisporangium</taxon>
    </lineage>
</organism>
<keyword evidence="8" id="KW-0274">FAD</keyword>
<feature type="domain" description="Glucose-methanol-choline oxidoreductase C-terminal" evidence="13">
    <location>
        <begin position="488"/>
        <end position="626"/>
    </location>
</feature>
<dbReference type="SUPFAM" id="SSF51905">
    <property type="entry name" value="FAD/NAD(P)-binding domain"/>
    <property type="match status" value="1"/>
</dbReference>
<accession>A0A8J4DV83</accession>
<evidence type="ECO:0000256" key="11">
    <source>
        <dbReference type="ARBA" id="ARBA00023136"/>
    </source>
</evidence>
<evidence type="ECO:0000256" key="8">
    <source>
        <dbReference type="ARBA" id="ARBA00022827"/>
    </source>
</evidence>
<evidence type="ECO:0000259" key="13">
    <source>
        <dbReference type="Pfam" id="PF05199"/>
    </source>
</evidence>
<dbReference type="InterPro" id="IPR007867">
    <property type="entry name" value="GMC_OxRtase_C"/>
</dbReference>
<dbReference type="PANTHER" id="PTHR46056:SF12">
    <property type="entry name" value="LONG-CHAIN-ALCOHOL OXIDASE"/>
    <property type="match status" value="1"/>
</dbReference>
<dbReference type="EMBL" id="BOPF01000040">
    <property type="protein sequence ID" value="GIJ50893.1"/>
    <property type="molecule type" value="Genomic_DNA"/>
</dbReference>
<dbReference type="EC" id="1.1.3.20" evidence="5"/>
<evidence type="ECO:0000313" key="15">
    <source>
        <dbReference type="Proteomes" id="UP000619260"/>
    </source>
</evidence>
<evidence type="ECO:0000256" key="6">
    <source>
        <dbReference type="ARBA" id="ARBA00022630"/>
    </source>
</evidence>
<comment type="catalytic activity">
    <reaction evidence="1">
        <text>a long-chain primary fatty alcohol + O2 = a long-chain fatty aldehyde + H2O2</text>
        <dbReference type="Rhea" id="RHEA:22756"/>
        <dbReference type="ChEBI" id="CHEBI:15379"/>
        <dbReference type="ChEBI" id="CHEBI:16240"/>
        <dbReference type="ChEBI" id="CHEBI:17176"/>
        <dbReference type="ChEBI" id="CHEBI:77396"/>
        <dbReference type="EC" id="1.1.3.20"/>
    </reaction>
</comment>
<dbReference type="AlphaFoldDB" id="A0A8J4DV83"/>
<evidence type="ECO:0000256" key="3">
    <source>
        <dbReference type="ARBA" id="ARBA00004370"/>
    </source>
</evidence>
<dbReference type="InterPro" id="IPR036188">
    <property type="entry name" value="FAD/NAD-bd_sf"/>
</dbReference>
<evidence type="ECO:0000256" key="4">
    <source>
        <dbReference type="ARBA" id="ARBA00010790"/>
    </source>
</evidence>
<dbReference type="Gene3D" id="3.50.50.60">
    <property type="entry name" value="FAD/NAD(P)-binding domain"/>
    <property type="match status" value="2"/>
</dbReference>
<evidence type="ECO:0000256" key="1">
    <source>
        <dbReference type="ARBA" id="ARBA00000920"/>
    </source>
</evidence>
<keyword evidence="9" id="KW-1133">Transmembrane helix</keyword>
<keyword evidence="6" id="KW-0285">Flavoprotein</keyword>
<dbReference type="GO" id="GO:0016020">
    <property type="term" value="C:membrane"/>
    <property type="evidence" value="ECO:0007669"/>
    <property type="project" value="UniProtKB-SubCell"/>
</dbReference>
<dbReference type="PANTHER" id="PTHR46056">
    <property type="entry name" value="LONG-CHAIN-ALCOHOL OXIDASE"/>
    <property type="match status" value="1"/>
</dbReference>
<dbReference type="GO" id="GO:0046577">
    <property type="term" value="F:long-chain-alcohol oxidase activity"/>
    <property type="evidence" value="ECO:0007669"/>
    <property type="project" value="UniProtKB-EC"/>
</dbReference>
<dbReference type="InterPro" id="IPR000172">
    <property type="entry name" value="GMC_OxRdtase_N"/>
</dbReference>
<reference evidence="14" key="1">
    <citation type="submission" date="2021-01" db="EMBL/GenBank/DDBJ databases">
        <title>Whole genome shotgun sequence of Virgisporangium aliadipatigenens NBRC 105644.</title>
        <authorList>
            <person name="Komaki H."/>
            <person name="Tamura T."/>
        </authorList>
    </citation>
    <scope>NUCLEOTIDE SEQUENCE</scope>
    <source>
        <strain evidence="14">NBRC 105644</strain>
    </source>
</reference>
<dbReference type="Pfam" id="PF00732">
    <property type="entry name" value="GMC_oxred_N"/>
    <property type="match status" value="1"/>
</dbReference>
<evidence type="ECO:0000256" key="9">
    <source>
        <dbReference type="ARBA" id="ARBA00022989"/>
    </source>
</evidence>
<gene>
    <name evidence="14" type="ORF">Val02_77790</name>
</gene>
<dbReference type="PIRSF" id="PIRSF028937">
    <property type="entry name" value="Lg_Ch_AO"/>
    <property type="match status" value="1"/>
</dbReference>
<protein>
    <recommendedName>
        <fullName evidence="5">long-chain-alcohol oxidase</fullName>
        <ecNumber evidence="5">1.1.3.20</ecNumber>
    </recommendedName>
</protein>
<dbReference type="GO" id="GO:0050660">
    <property type="term" value="F:flavin adenine dinucleotide binding"/>
    <property type="evidence" value="ECO:0007669"/>
    <property type="project" value="InterPro"/>
</dbReference>
<evidence type="ECO:0000259" key="12">
    <source>
        <dbReference type="Pfam" id="PF00732"/>
    </source>
</evidence>
<evidence type="ECO:0000256" key="5">
    <source>
        <dbReference type="ARBA" id="ARBA00013125"/>
    </source>
</evidence>
<keyword evidence="10" id="KW-0560">Oxidoreductase</keyword>
<keyword evidence="15" id="KW-1185">Reference proteome</keyword>
<evidence type="ECO:0000256" key="10">
    <source>
        <dbReference type="ARBA" id="ARBA00023002"/>
    </source>
</evidence>
<feature type="domain" description="Glucose-methanol-choline oxidoreductase N-terminal" evidence="12">
    <location>
        <begin position="197"/>
        <end position="405"/>
    </location>
</feature>
<sequence>MTVTLTDSQRRTLAALADTFVAAVPPPDGVADPDGFYSRTGSTVGAPAAVEFALGALDPVIATGLIGVVDALAGASPEDVAASSPEAAIAVAYVRALLLGASYTLVDETGANPFWRTIGYPAPGGPGGLPHALHPVPPANGETIRCDAVVIGSGAGGGVIAAELAAAGRSVVVLEAGGYFDGESAVQYEVLAGPMVLYRAGGFTTTADGNVNLWAGATLGGGTTVNWSNCVRTPEHIRAAWGLDGPDFDAHLDAVLARIGANEEASVHNGSHRKMLAGAEKLGWSYRRAALNLDPKLIEYDRAALLTYGDRTGAKQGTTRTFLVDAERAGARICTGSAALRIVTTDGRASGVVVGLLGPDGSVVGQAAVEAPTVVVACGALESAALLLRSGIGGPAVGHHLHLHPSILAAGLYDEPVDPWEGPIQSALVDEFAMSTDEVSGVLIESVACQVGATASTLPWNGAAAHKHRMAKLGHMVSLCAITADRGSGTVTLDAGAQAVHSYPVDDPRDQAGLYRGLAALARLHEAAGAAEIWPLTPAVASPVWRRGDDLAEALTAWQAVPVGIGGHYLGSAHQMGGARMGTDPLTSVARPTGELHDTAGVWIGDTSAFPTALGVNPMVTCMALARRTAAHIVSPPPGP</sequence>
<comment type="caution">
    <text evidence="14">The sequence shown here is derived from an EMBL/GenBank/DDBJ whole genome shotgun (WGS) entry which is preliminary data.</text>
</comment>
<dbReference type="Pfam" id="PF05199">
    <property type="entry name" value="GMC_oxred_C"/>
    <property type="match status" value="1"/>
</dbReference>